<accession>A0CGG5</accession>
<dbReference type="InParanoid" id="A0CGG5"/>
<dbReference type="InterPro" id="IPR005552">
    <property type="entry name" value="Scramblase"/>
</dbReference>
<evidence type="ECO:0000256" key="2">
    <source>
        <dbReference type="RuleBase" id="RU363116"/>
    </source>
</evidence>
<dbReference type="EMBL" id="CT868074">
    <property type="protein sequence ID" value="CAK69882.1"/>
    <property type="molecule type" value="Genomic_DNA"/>
</dbReference>
<organism evidence="3 4">
    <name type="scientific">Paramecium tetraurelia</name>
    <dbReference type="NCBI Taxonomy" id="5888"/>
    <lineage>
        <taxon>Eukaryota</taxon>
        <taxon>Sar</taxon>
        <taxon>Alveolata</taxon>
        <taxon>Ciliophora</taxon>
        <taxon>Intramacronucleata</taxon>
        <taxon>Oligohymenophorea</taxon>
        <taxon>Peniculida</taxon>
        <taxon>Parameciidae</taxon>
        <taxon>Paramecium</taxon>
    </lineage>
</organism>
<dbReference type="RefSeq" id="XP_001437279.1">
    <property type="nucleotide sequence ID" value="XM_001437242.1"/>
</dbReference>
<dbReference type="GO" id="GO:0017128">
    <property type="term" value="F:phospholipid scramblase activity"/>
    <property type="evidence" value="ECO:0000318"/>
    <property type="project" value="GO_Central"/>
</dbReference>
<proteinExistence type="inferred from homology"/>
<comment type="similarity">
    <text evidence="1 2">Belongs to the phospholipid scramblase family.</text>
</comment>
<dbReference type="HOGENOM" id="CLU_1117556_0_0_1"/>
<protein>
    <recommendedName>
        <fullName evidence="2">Phospholipid scramblase</fullName>
    </recommendedName>
</protein>
<dbReference type="GO" id="GO:0005886">
    <property type="term" value="C:plasma membrane"/>
    <property type="evidence" value="ECO:0000318"/>
    <property type="project" value="GO_Central"/>
</dbReference>
<keyword evidence="4" id="KW-1185">Reference proteome</keyword>
<dbReference type="OrthoDB" id="444338at2759"/>
<gene>
    <name evidence="3" type="ORF">GSPATT00007322001</name>
</gene>
<name>A0CGG5_PARTE</name>
<evidence type="ECO:0000313" key="3">
    <source>
        <dbReference type="EMBL" id="CAK69882.1"/>
    </source>
</evidence>
<dbReference type="GeneID" id="5023064"/>
<dbReference type="PANTHER" id="PTHR23248:SF9">
    <property type="entry name" value="PHOSPHOLIPID SCRAMBLASE"/>
    <property type="match status" value="1"/>
</dbReference>
<dbReference type="Proteomes" id="UP000000600">
    <property type="component" value="Unassembled WGS sequence"/>
</dbReference>
<dbReference type="Pfam" id="PF03803">
    <property type="entry name" value="Scramblase"/>
    <property type="match status" value="1"/>
</dbReference>
<evidence type="ECO:0000313" key="4">
    <source>
        <dbReference type="Proteomes" id="UP000000600"/>
    </source>
</evidence>
<dbReference type="AlphaFoldDB" id="A0CGG5"/>
<reference evidence="3 4" key="1">
    <citation type="journal article" date="2006" name="Nature">
        <title>Global trends of whole-genome duplications revealed by the ciliate Paramecium tetraurelia.</title>
        <authorList>
            <consortium name="Genoscope"/>
            <person name="Aury J.-M."/>
            <person name="Jaillon O."/>
            <person name="Duret L."/>
            <person name="Noel B."/>
            <person name="Jubin C."/>
            <person name="Porcel B.M."/>
            <person name="Segurens B."/>
            <person name="Daubin V."/>
            <person name="Anthouard V."/>
            <person name="Aiach N."/>
            <person name="Arnaiz O."/>
            <person name="Billaut A."/>
            <person name="Beisson J."/>
            <person name="Blanc I."/>
            <person name="Bouhouche K."/>
            <person name="Camara F."/>
            <person name="Duharcourt S."/>
            <person name="Guigo R."/>
            <person name="Gogendeau D."/>
            <person name="Katinka M."/>
            <person name="Keller A.-M."/>
            <person name="Kissmehl R."/>
            <person name="Klotz C."/>
            <person name="Koll F."/>
            <person name="Le Moue A."/>
            <person name="Lepere C."/>
            <person name="Malinsky S."/>
            <person name="Nowacki M."/>
            <person name="Nowak J.K."/>
            <person name="Plattner H."/>
            <person name="Poulain J."/>
            <person name="Ruiz F."/>
            <person name="Serrano V."/>
            <person name="Zagulski M."/>
            <person name="Dessen P."/>
            <person name="Betermier M."/>
            <person name="Weissenbach J."/>
            <person name="Scarpelli C."/>
            <person name="Schachter V."/>
            <person name="Sperling L."/>
            <person name="Meyer E."/>
            <person name="Cohen J."/>
            <person name="Wincker P."/>
        </authorList>
    </citation>
    <scope>NUCLEOTIDE SEQUENCE [LARGE SCALE GENOMIC DNA]</scope>
    <source>
        <strain evidence="3 4">Stock d4-2</strain>
    </source>
</reference>
<dbReference type="PANTHER" id="PTHR23248">
    <property type="entry name" value="PHOSPHOLIPID SCRAMBLASE-RELATED"/>
    <property type="match status" value="1"/>
</dbReference>
<dbReference type="KEGG" id="ptm:GSPATT00007322001"/>
<dbReference type="eggNOG" id="ENOG502SRC1">
    <property type="taxonomic scope" value="Eukaryota"/>
</dbReference>
<dbReference type="GO" id="GO:0017121">
    <property type="term" value="P:plasma membrane phospholipid scrambling"/>
    <property type="evidence" value="ECO:0000318"/>
    <property type="project" value="GO_Central"/>
</dbReference>
<evidence type="ECO:0000256" key="1">
    <source>
        <dbReference type="ARBA" id="ARBA00005350"/>
    </source>
</evidence>
<sequence>MLQTSVIISSTPSYIERFSPFICACPICPCITCLQPCEQANEYSIIYCEDDWSNWGQVHFEVKEVIQQLLKKRFICPPSKRSLELVDQRKFSEVHIKVEKPYKFSFLCFQRPEMLIYQRGQYIGKVMEELQWTIIKCTFYKLMCFDKNNALLYTISASCCQPGLFCMLPCQSCAEIEFEIKDRNDQKVGKICHLFGGFRREWCTKSDTYGINFPEFATIEEKIILIMAGIFIDYAQFQNY</sequence>
<dbReference type="STRING" id="5888.A0CGG5"/>
<dbReference type="OMA" id="CEQANEY"/>